<keyword evidence="9" id="KW-0539">Nucleus</keyword>
<dbReference type="PROSITE" id="PS50102">
    <property type="entry name" value="RRM"/>
    <property type="match status" value="1"/>
</dbReference>
<evidence type="ECO:0000256" key="6">
    <source>
        <dbReference type="ARBA" id="ARBA00022853"/>
    </source>
</evidence>
<evidence type="ECO:0000256" key="13">
    <source>
        <dbReference type="SAM" id="MobiDB-lite"/>
    </source>
</evidence>
<keyword evidence="10" id="KW-0694">RNA-binding</keyword>
<evidence type="ECO:0000313" key="17">
    <source>
        <dbReference type="Proteomes" id="UP000736164"/>
    </source>
</evidence>
<keyword evidence="2" id="KW-0479">Metal-binding</keyword>
<dbReference type="CDD" id="cd09582">
    <property type="entry name" value="SAM_Scm-like-3MBT3_4"/>
    <property type="match status" value="1"/>
</dbReference>
<feature type="repeat" description="MBT" evidence="11">
    <location>
        <begin position="871"/>
        <end position="970"/>
    </location>
</feature>
<dbReference type="Gene3D" id="1.10.150.50">
    <property type="entry name" value="Transcription Factor, Ets-1"/>
    <property type="match status" value="1"/>
</dbReference>
<evidence type="ECO:0000256" key="9">
    <source>
        <dbReference type="ARBA" id="ARBA00023242"/>
    </source>
</evidence>
<dbReference type="PANTHER" id="PTHR12247:SF130">
    <property type="entry name" value="SAM DOMAIN-CONTAINING PROTEIN"/>
    <property type="match status" value="1"/>
</dbReference>
<dbReference type="InterPro" id="IPR012677">
    <property type="entry name" value="Nucleotide-bd_a/b_plait_sf"/>
</dbReference>
<evidence type="ECO:0000256" key="7">
    <source>
        <dbReference type="ARBA" id="ARBA00023015"/>
    </source>
</evidence>
<feature type="repeat" description="MBT" evidence="11">
    <location>
        <begin position="763"/>
        <end position="863"/>
    </location>
</feature>
<evidence type="ECO:0000256" key="1">
    <source>
        <dbReference type="ARBA" id="ARBA00004123"/>
    </source>
</evidence>
<dbReference type="PROSITE" id="PS51802">
    <property type="entry name" value="ZF_CCHHC"/>
    <property type="match status" value="1"/>
</dbReference>
<dbReference type="SUPFAM" id="SSF103637">
    <property type="entry name" value="CCHHC domain"/>
    <property type="match status" value="1"/>
</dbReference>
<evidence type="ECO:0000313" key="16">
    <source>
        <dbReference type="EMBL" id="MBN3321403.1"/>
    </source>
</evidence>
<evidence type="ECO:0000259" key="15">
    <source>
        <dbReference type="PROSITE" id="PS50105"/>
    </source>
</evidence>
<dbReference type="Pfam" id="PF00536">
    <property type="entry name" value="SAM_1"/>
    <property type="match status" value="1"/>
</dbReference>
<dbReference type="FunFam" id="3.30.70.330:FF:000190">
    <property type="entry name" value="serine/arginine-rich splicing factor 4 isoform X1"/>
    <property type="match status" value="1"/>
</dbReference>
<dbReference type="SMART" id="SM00561">
    <property type="entry name" value="MBT"/>
    <property type="match status" value="3"/>
</dbReference>
<name>A0A8J7NZW8_ATRSP</name>
<dbReference type="PANTHER" id="PTHR12247">
    <property type="entry name" value="POLYCOMB GROUP PROTEIN"/>
    <property type="match status" value="1"/>
</dbReference>
<keyword evidence="4 12" id="KW-0863">Zinc-finger</keyword>
<feature type="compositionally biased region" description="Basic and acidic residues" evidence="13">
    <location>
        <begin position="178"/>
        <end position="214"/>
    </location>
</feature>
<keyword evidence="6" id="KW-0156">Chromatin regulator</keyword>
<feature type="compositionally biased region" description="Basic residues" evidence="13">
    <location>
        <begin position="154"/>
        <end position="177"/>
    </location>
</feature>
<dbReference type="PROSITE" id="PS50105">
    <property type="entry name" value="SAM_DOMAIN"/>
    <property type="match status" value="1"/>
</dbReference>
<dbReference type="CDD" id="cd20135">
    <property type="entry name" value="MBT_L3MBTL3_rpt2"/>
    <property type="match status" value="1"/>
</dbReference>
<dbReference type="SUPFAM" id="SSF47769">
    <property type="entry name" value="SAM/Pointed domain"/>
    <property type="match status" value="1"/>
</dbReference>
<keyword evidence="3" id="KW-0677">Repeat</keyword>
<dbReference type="Gene3D" id="2.30.30.140">
    <property type="match status" value="3"/>
</dbReference>
<feature type="compositionally biased region" description="Low complexity" evidence="13">
    <location>
        <begin position="314"/>
        <end position="338"/>
    </location>
</feature>
<feature type="non-terminal residue" evidence="16">
    <location>
        <position position="1411"/>
    </location>
</feature>
<feature type="compositionally biased region" description="Acidic residues" evidence="13">
    <location>
        <begin position="723"/>
        <end position="735"/>
    </location>
</feature>
<feature type="non-terminal residue" evidence="16">
    <location>
        <position position="1"/>
    </location>
</feature>
<dbReference type="GO" id="GO:0045892">
    <property type="term" value="P:negative regulation of DNA-templated transcription"/>
    <property type="evidence" value="ECO:0007669"/>
    <property type="project" value="TreeGrafter"/>
</dbReference>
<evidence type="ECO:0000256" key="12">
    <source>
        <dbReference type="PROSITE-ProRule" id="PRU01143"/>
    </source>
</evidence>
<dbReference type="InterPro" id="IPR002515">
    <property type="entry name" value="Znf_C2H2C"/>
</dbReference>
<feature type="compositionally biased region" description="Low complexity" evidence="13">
    <location>
        <begin position="78"/>
        <end position="89"/>
    </location>
</feature>
<dbReference type="SMART" id="SM00360">
    <property type="entry name" value="RRM"/>
    <property type="match status" value="1"/>
</dbReference>
<comment type="caution">
    <text evidence="16">The sequence shown here is derived from an EMBL/GenBank/DDBJ whole genome shotgun (WGS) entry which is preliminary data.</text>
</comment>
<dbReference type="InterPro" id="IPR050548">
    <property type="entry name" value="PcG_chromatin_remod_factors"/>
</dbReference>
<dbReference type="InterPro" id="IPR036060">
    <property type="entry name" value="Znf_C2H2C_sf"/>
</dbReference>
<dbReference type="SMART" id="SM00454">
    <property type="entry name" value="SAM"/>
    <property type="match status" value="1"/>
</dbReference>
<feature type="compositionally biased region" description="Basic and acidic residues" evidence="13">
    <location>
        <begin position="1250"/>
        <end position="1271"/>
    </location>
</feature>
<dbReference type="GO" id="GO:0006325">
    <property type="term" value="P:chromatin organization"/>
    <property type="evidence" value="ECO:0007669"/>
    <property type="project" value="UniProtKB-KW"/>
</dbReference>
<dbReference type="Pfam" id="PF02820">
    <property type="entry name" value="MBT"/>
    <property type="match status" value="3"/>
</dbReference>
<organism evidence="16 17">
    <name type="scientific">Atractosteus spatula</name>
    <name type="common">Alligator gar</name>
    <name type="synonym">Lepisosteus spatula</name>
    <dbReference type="NCBI Taxonomy" id="7917"/>
    <lineage>
        <taxon>Eukaryota</taxon>
        <taxon>Metazoa</taxon>
        <taxon>Chordata</taxon>
        <taxon>Craniata</taxon>
        <taxon>Vertebrata</taxon>
        <taxon>Euteleostomi</taxon>
        <taxon>Actinopterygii</taxon>
        <taxon>Neopterygii</taxon>
        <taxon>Holostei</taxon>
        <taxon>Semionotiformes</taxon>
        <taxon>Lepisosteidae</taxon>
        <taxon>Atractosteus</taxon>
    </lineage>
</organism>
<dbReference type="InterPro" id="IPR001660">
    <property type="entry name" value="SAM"/>
</dbReference>
<dbReference type="FunFam" id="2.30.30.140:FF:000007">
    <property type="entry name" value="Lethal(3)malignant brain tumor-like protein 1"/>
    <property type="match status" value="2"/>
</dbReference>
<feature type="domain" description="RRM" evidence="14">
    <location>
        <begin position="2"/>
        <end position="72"/>
    </location>
</feature>
<feature type="region of interest" description="Disordered" evidence="13">
    <location>
        <begin position="146"/>
        <end position="358"/>
    </location>
</feature>
<gene>
    <name evidence="16" type="primary">L3mbtl4_0</name>
    <name evidence="16" type="ORF">GTO95_0014933</name>
</gene>
<evidence type="ECO:0000256" key="2">
    <source>
        <dbReference type="ARBA" id="ARBA00022723"/>
    </source>
</evidence>
<feature type="compositionally biased region" description="Basic residues" evidence="13">
    <location>
        <begin position="298"/>
        <end position="313"/>
    </location>
</feature>
<feature type="compositionally biased region" description="Basic residues" evidence="13">
    <location>
        <begin position="230"/>
        <end position="244"/>
    </location>
</feature>
<accession>A0A8J7NZW8</accession>
<feature type="compositionally biased region" description="Basic and acidic residues" evidence="13">
    <location>
        <begin position="1200"/>
        <end position="1210"/>
    </location>
</feature>
<dbReference type="SUPFAM" id="SSF54928">
    <property type="entry name" value="RNA-binding domain, RBD"/>
    <property type="match status" value="1"/>
</dbReference>
<evidence type="ECO:0000256" key="11">
    <source>
        <dbReference type="PROSITE-ProRule" id="PRU00459"/>
    </source>
</evidence>
<dbReference type="SUPFAM" id="SSF63748">
    <property type="entry name" value="Tudor/PWWP/MBT"/>
    <property type="match status" value="3"/>
</dbReference>
<dbReference type="CDD" id="cd20133">
    <property type="entry name" value="MBT_L3MBTL4_rpt1"/>
    <property type="match status" value="1"/>
</dbReference>
<dbReference type="CDD" id="cd12594">
    <property type="entry name" value="RRM1_SRSF4"/>
    <property type="match status" value="1"/>
</dbReference>
<feature type="compositionally biased region" description="Low complexity" evidence="13">
    <location>
        <begin position="626"/>
        <end position="635"/>
    </location>
</feature>
<keyword evidence="8" id="KW-0804">Transcription</keyword>
<dbReference type="InterPro" id="IPR013761">
    <property type="entry name" value="SAM/pointed_sf"/>
</dbReference>
<keyword evidence="7" id="KW-0805">Transcription regulation</keyword>
<dbReference type="GO" id="GO:0042393">
    <property type="term" value="F:histone binding"/>
    <property type="evidence" value="ECO:0007669"/>
    <property type="project" value="TreeGrafter"/>
</dbReference>
<dbReference type="Gene3D" id="4.10.320.30">
    <property type="match status" value="1"/>
</dbReference>
<dbReference type="Gene3D" id="3.30.70.330">
    <property type="match status" value="1"/>
</dbReference>
<dbReference type="InterPro" id="IPR004092">
    <property type="entry name" value="Mbt"/>
</dbReference>
<keyword evidence="17" id="KW-1185">Reference proteome</keyword>
<dbReference type="PROSITE" id="PS51079">
    <property type="entry name" value="MBT"/>
    <property type="match status" value="3"/>
</dbReference>
<comment type="subcellular location">
    <subcellularLocation>
        <location evidence="1">Nucleus</location>
    </subcellularLocation>
</comment>
<proteinExistence type="predicted"/>
<feature type="domain" description="SAM" evidence="15">
    <location>
        <begin position="1344"/>
        <end position="1408"/>
    </location>
</feature>
<evidence type="ECO:0000259" key="14">
    <source>
        <dbReference type="PROSITE" id="PS50102"/>
    </source>
</evidence>
<feature type="compositionally biased region" description="Basic and acidic residues" evidence="13">
    <location>
        <begin position="281"/>
        <end position="297"/>
    </location>
</feature>
<evidence type="ECO:0000256" key="5">
    <source>
        <dbReference type="ARBA" id="ARBA00022833"/>
    </source>
</evidence>
<evidence type="ECO:0000256" key="10">
    <source>
        <dbReference type="PROSITE-ProRule" id="PRU00176"/>
    </source>
</evidence>
<feature type="region of interest" description="Disordered" evidence="13">
    <location>
        <begin position="684"/>
        <end position="753"/>
    </location>
</feature>
<dbReference type="CDD" id="cd20103">
    <property type="entry name" value="MBT_L3MBTL1-like_rpt3"/>
    <property type="match status" value="1"/>
</dbReference>
<dbReference type="GO" id="GO:0003723">
    <property type="term" value="F:RNA binding"/>
    <property type="evidence" value="ECO:0007669"/>
    <property type="project" value="UniProtKB-UniRule"/>
</dbReference>
<evidence type="ECO:0000256" key="4">
    <source>
        <dbReference type="ARBA" id="ARBA00022771"/>
    </source>
</evidence>
<evidence type="ECO:0000256" key="3">
    <source>
        <dbReference type="ARBA" id="ARBA00022737"/>
    </source>
</evidence>
<dbReference type="InterPro" id="IPR000504">
    <property type="entry name" value="RRM_dom"/>
</dbReference>
<feature type="repeat" description="MBT" evidence="11">
    <location>
        <begin position="979"/>
        <end position="1074"/>
    </location>
</feature>
<protein>
    <submittedName>
        <fullName evidence="16">LMBL4 protein</fullName>
    </submittedName>
</protein>
<dbReference type="GO" id="GO:0003682">
    <property type="term" value="F:chromatin binding"/>
    <property type="evidence" value="ECO:0007669"/>
    <property type="project" value="TreeGrafter"/>
</dbReference>
<evidence type="ECO:0000256" key="8">
    <source>
        <dbReference type="ARBA" id="ARBA00023163"/>
    </source>
</evidence>
<dbReference type="GO" id="GO:0008270">
    <property type="term" value="F:zinc ion binding"/>
    <property type="evidence" value="ECO:0007669"/>
    <property type="project" value="UniProtKB-KW"/>
</dbReference>
<keyword evidence="5" id="KW-0862">Zinc</keyword>
<feature type="compositionally biased region" description="Basic and acidic residues" evidence="13">
    <location>
        <begin position="91"/>
        <end position="100"/>
    </location>
</feature>
<reference evidence="16" key="1">
    <citation type="journal article" date="2021" name="Cell">
        <title>Tracing the genetic footprints of vertebrate landing in non-teleost ray-finned fishes.</title>
        <authorList>
            <person name="Bi X."/>
            <person name="Wang K."/>
            <person name="Yang L."/>
            <person name="Pan H."/>
            <person name="Jiang H."/>
            <person name="Wei Q."/>
            <person name="Fang M."/>
            <person name="Yu H."/>
            <person name="Zhu C."/>
            <person name="Cai Y."/>
            <person name="He Y."/>
            <person name="Gan X."/>
            <person name="Zeng H."/>
            <person name="Yu D."/>
            <person name="Zhu Y."/>
            <person name="Jiang H."/>
            <person name="Qiu Q."/>
            <person name="Yang H."/>
            <person name="Zhang Y.E."/>
            <person name="Wang W."/>
            <person name="Zhu M."/>
            <person name="He S."/>
            <person name="Zhang G."/>
        </authorList>
    </citation>
    <scope>NUCLEOTIDE SEQUENCE</scope>
    <source>
        <strain evidence="16">Allg_001</strain>
    </source>
</reference>
<dbReference type="Pfam" id="PF01530">
    <property type="entry name" value="zf-C2HC"/>
    <property type="match status" value="1"/>
</dbReference>
<dbReference type="Pfam" id="PF00076">
    <property type="entry name" value="RRM_1"/>
    <property type="match status" value="1"/>
</dbReference>
<feature type="region of interest" description="Disordered" evidence="13">
    <location>
        <begin position="1170"/>
        <end position="1271"/>
    </location>
</feature>
<dbReference type="Proteomes" id="UP000736164">
    <property type="component" value="Unassembled WGS sequence"/>
</dbReference>
<feature type="region of interest" description="Disordered" evidence="13">
    <location>
        <begin position="72"/>
        <end position="100"/>
    </location>
</feature>
<dbReference type="EMBL" id="JAAWVO010054850">
    <property type="protein sequence ID" value="MBN3321403.1"/>
    <property type="molecule type" value="Genomic_DNA"/>
</dbReference>
<sequence length="1411" mass="157035">MPRVYIGRLSYQARERDVERFFKGYGKILEVDLKNGYGFVEFDDPRDADDAVYELNGKDLCGERVIVEHARGPRRDGSYSSGRSGYVYRRSGRDKYGPPTRTEYRLIVENLSSRCSWQDLKALDSGTSRINKTSVGIKQSRDLLPVSAFSRSASRSRSRSKSHSKKKGKSRTRSRSRSKGEDKEGGERNDKGRKSQSKEKSMSKARGRSPERSRSRSRTRGKNRKESRSRSRSRSRSQRSRKRGKQDSKKSKKDDSCSRSRSRSASKENKEHSRKSVSKNPEPKSDGEEDARADRRSGSRSRSRSASKPKIKSRSASASPSKARSRSRSGSSMGQASSVVVHDPRVKTTHPTPIPREEQKLPLLSAGGTVRSPSWRVVKQECGREITLEQVPELLPVLRVVPCQALPGKVQCEGVVLSQSWCFGPVREKTRVLDGAECDRSETGGQARGRARAGSSGLHCCSVAPGPWILFWTWSAICVEFACSPCVHMGFPGCFSFLLQSKDMLYWWHRAPCKMTDTPPIETPTSGGDFDMMSALDWKDGIATLPESNIRALISLVWMGLAVQTCVFSAWNFLFESVFETAFRMNEFGTLEIVTDLEMQAVQGAALATEPQNPSLANSPTPPPEAATETMTSAEPEGAELLSQALEEAPSVEVVSCGYCGISGSQDSFIQGKFCSPACAQPSSCRASPVEQRDRGGASGNPGNESDRLGKRVRRKRKLYMDSGDEDEENPEEEEEKSKAGKGRRAAKQARQVMTQPAKKKVWSWHTYLEEEKAIAAPVKLFKEHQSFPQSRNGFKVGMKLEGLDPCHPSLFCVLTVAEVQGYRIRLHFDGYPECYDFWVNADAWDIKPAGWCEKTGHKLLLPKGCKDGEFNWSTYVKNCRGQIAPKHLFKSLNTSVTPSGFRPGMKLEAVDRKNPSLICVATIAAVVDNRLLIHFDNWDDSYDYWCDSSSPYIHPVGYCQEQGLTLTAPAEYKHPRSFSWEKYLEETGSQAAPARAFKQRPSHGFQVNMKLEAVDKRNPMLIRVATIMDTEDHRVKIHFDCWSKDYDYWVDADSSDIHPMGWCQKTGHPLQNPLVSSHVPFVRFTADSRFAREGIYRITLPCLLGRCQQGLSDSTALPGQGCPTPGCNGVGHIRGPRYGTHYTSVSCPYSEINLNKEGLLPDRLSGERTVALAGPHKGKRTETPTPTSTTPDLPELQDDSPHSREEPQTRKHLVPSGNYLVLSVGRKSWSGDSERSGRSSVQSLSEPMHSSEERIGGAAEHCDSGNNAKKSEQIPKCLKLHFVKQEIGDGKESPVSLQQALHDSVFTPSCSTSPTQRIQMCWEKHCKLLPEVLGLSAKKVAKWTTEEVASFVRGLPGCKDHAAVFRSEQIDGEAFLLLTQADIVKILSIKLGPALKIYNSILMFKSADEE</sequence>
<feature type="compositionally biased region" description="Basic and acidic residues" evidence="13">
    <location>
        <begin position="245"/>
        <end position="258"/>
    </location>
</feature>
<feature type="region of interest" description="Disordered" evidence="13">
    <location>
        <begin position="608"/>
        <end position="635"/>
    </location>
</feature>
<dbReference type="InterPro" id="IPR035979">
    <property type="entry name" value="RBD_domain_sf"/>
</dbReference>
<dbReference type="GO" id="GO:0005634">
    <property type="term" value="C:nucleus"/>
    <property type="evidence" value="ECO:0007669"/>
    <property type="project" value="UniProtKB-SubCell"/>
</dbReference>